<accession>A0A6N7XPP5</accession>
<dbReference type="InterPro" id="IPR003509">
    <property type="entry name" value="UPF0102_YraN-like"/>
</dbReference>
<dbReference type="SUPFAM" id="SSF52980">
    <property type="entry name" value="Restriction endonuclease-like"/>
    <property type="match status" value="1"/>
</dbReference>
<dbReference type="PANTHER" id="PTHR34039:SF1">
    <property type="entry name" value="UPF0102 PROTEIN YRAN"/>
    <property type="match status" value="1"/>
</dbReference>
<evidence type="ECO:0000256" key="2">
    <source>
        <dbReference type="HAMAP-Rule" id="MF_00048"/>
    </source>
</evidence>
<dbReference type="EMBL" id="VUNC01000007">
    <property type="protein sequence ID" value="MST73228.1"/>
    <property type="molecule type" value="Genomic_DNA"/>
</dbReference>
<dbReference type="HAMAP" id="MF_00048">
    <property type="entry name" value="UPF0102"/>
    <property type="match status" value="1"/>
</dbReference>
<protein>
    <recommendedName>
        <fullName evidence="2">UPF0102 protein FYJ68_08940</fullName>
    </recommendedName>
</protein>
<dbReference type="Proteomes" id="UP000469325">
    <property type="component" value="Unassembled WGS sequence"/>
</dbReference>
<evidence type="ECO:0000313" key="4">
    <source>
        <dbReference type="Proteomes" id="UP000469325"/>
    </source>
</evidence>
<dbReference type="CDD" id="cd20736">
    <property type="entry name" value="PoNe_Nuclease"/>
    <property type="match status" value="1"/>
</dbReference>
<dbReference type="AlphaFoldDB" id="A0A6N7XPP5"/>
<dbReference type="Gene3D" id="3.40.1350.10">
    <property type="match status" value="1"/>
</dbReference>
<dbReference type="PANTHER" id="PTHR34039">
    <property type="entry name" value="UPF0102 PROTEIN YRAN"/>
    <property type="match status" value="1"/>
</dbReference>
<evidence type="ECO:0000256" key="1">
    <source>
        <dbReference type="ARBA" id="ARBA00006738"/>
    </source>
</evidence>
<organism evidence="3 4">
    <name type="scientific">Olsenella porci</name>
    <dbReference type="NCBI Taxonomy" id="2652279"/>
    <lineage>
        <taxon>Bacteria</taxon>
        <taxon>Bacillati</taxon>
        <taxon>Actinomycetota</taxon>
        <taxon>Coriobacteriia</taxon>
        <taxon>Coriobacteriales</taxon>
        <taxon>Atopobiaceae</taxon>
        <taxon>Olsenella</taxon>
    </lineage>
</organism>
<evidence type="ECO:0000313" key="3">
    <source>
        <dbReference type="EMBL" id="MST73228.1"/>
    </source>
</evidence>
<reference evidence="3 4" key="1">
    <citation type="submission" date="2019-08" db="EMBL/GenBank/DDBJ databases">
        <title>In-depth cultivation of the pig gut microbiome towards novel bacterial diversity and tailored functional studies.</title>
        <authorList>
            <person name="Wylensek D."/>
            <person name="Hitch T.C.A."/>
            <person name="Clavel T."/>
        </authorList>
    </citation>
    <scope>NUCLEOTIDE SEQUENCE [LARGE SCALE GENOMIC DNA]</scope>
    <source>
        <strain evidence="3 4">CA-Schmier-601-WT-1</strain>
    </source>
</reference>
<sequence>MQGIWLRRPYRRDTRARTHAHPPCLFLWQLPGDAPSLLGFATLPTTIWRSEPCSTDPHVRWVPNSLQPLRLAGESPVRPSRAKIAPLSYEAREDAMSDWEGCPFDDHQGEFAETTKDSRECVGEQAGSGTRVVADGCPCARRGDHGARDLSPRELGMRGEELASSYLESRGLEIVERNFRCRSGEADIVAWEDGEYVLVEVKTRLAIGRERESLPELAVDSDKRERYRRIALEYMMLHPEVSFVRFDVIAINVVGERQASLRHLVGAFSWDE</sequence>
<dbReference type="InterPro" id="IPR011856">
    <property type="entry name" value="tRNA_endonuc-like_dom_sf"/>
</dbReference>
<dbReference type="InterPro" id="IPR011335">
    <property type="entry name" value="Restrct_endonuc-II-like"/>
</dbReference>
<comment type="similarity">
    <text evidence="1 2">Belongs to the UPF0102 family.</text>
</comment>
<proteinExistence type="inferred from homology"/>
<comment type="caution">
    <text evidence="3">The sequence shown here is derived from an EMBL/GenBank/DDBJ whole genome shotgun (WGS) entry which is preliminary data.</text>
</comment>
<dbReference type="GO" id="GO:0003676">
    <property type="term" value="F:nucleic acid binding"/>
    <property type="evidence" value="ECO:0007669"/>
    <property type="project" value="InterPro"/>
</dbReference>
<keyword evidence="4" id="KW-1185">Reference proteome</keyword>
<dbReference type="Pfam" id="PF02021">
    <property type="entry name" value="UPF0102"/>
    <property type="match status" value="1"/>
</dbReference>
<gene>
    <name evidence="3" type="ORF">FYJ68_08940</name>
</gene>
<name>A0A6N7XPP5_9ACTN</name>